<dbReference type="PRINTS" id="PR00778">
    <property type="entry name" value="HTHARSR"/>
</dbReference>
<dbReference type="OrthoDB" id="3401849at2"/>
<dbReference type="PANTHER" id="PTHR39168:SF2">
    <property type="entry name" value="HTH-TYPE TRANSCRIPTIONAL REGULATOR CMTR"/>
    <property type="match status" value="1"/>
</dbReference>
<organism evidence="2 3">
    <name type="scientific">Arthrobacter alpinus</name>
    <dbReference type="NCBI Taxonomy" id="656366"/>
    <lineage>
        <taxon>Bacteria</taxon>
        <taxon>Bacillati</taxon>
        <taxon>Actinomycetota</taxon>
        <taxon>Actinomycetes</taxon>
        <taxon>Micrococcales</taxon>
        <taxon>Micrococcaceae</taxon>
        <taxon>Arthrobacter</taxon>
    </lineage>
</organism>
<gene>
    <name evidence="2" type="ORF">AOC05_16170</name>
</gene>
<dbReference type="SMART" id="SM00418">
    <property type="entry name" value="HTH_ARSR"/>
    <property type="match status" value="1"/>
</dbReference>
<dbReference type="GO" id="GO:0003677">
    <property type="term" value="F:DNA binding"/>
    <property type="evidence" value="ECO:0007669"/>
    <property type="project" value="TreeGrafter"/>
</dbReference>
<evidence type="ECO:0000313" key="3">
    <source>
        <dbReference type="Proteomes" id="UP000062833"/>
    </source>
</evidence>
<evidence type="ECO:0000313" key="2">
    <source>
        <dbReference type="EMBL" id="ALE93499.1"/>
    </source>
</evidence>
<dbReference type="InterPro" id="IPR036390">
    <property type="entry name" value="WH_DNA-bd_sf"/>
</dbReference>
<dbReference type="AlphaFoldDB" id="A0A0M3UGX6"/>
<accession>A0A0M3UGX6</accession>
<feature type="domain" description="HTH arsR-type" evidence="1">
    <location>
        <begin position="4"/>
        <end position="96"/>
    </location>
</feature>
<dbReference type="PATRIC" id="fig|656366.3.peg.3489"/>
<dbReference type="RefSeq" id="WP_062008352.1">
    <property type="nucleotide sequence ID" value="NZ_CP012677.1"/>
</dbReference>
<sequence>MKPISNAAVLARFGYAISDPTRAQILMELASAPAYPADLAEKFNVSRQSISNHLSCLRECGLAVAVPEGRRSRYELAHPALAHALNDLLGVVLQVNPDHHPQQV</sequence>
<dbReference type="InterPro" id="IPR052543">
    <property type="entry name" value="HTH_Metal-responsive_Reg"/>
</dbReference>
<dbReference type="EMBL" id="CP012677">
    <property type="protein sequence ID" value="ALE93499.1"/>
    <property type="molecule type" value="Genomic_DNA"/>
</dbReference>
<dbReference type="GO" id="GO:0003700">
    <property type="term" value="F:DNA-binding transcription factor activity"/>
    <property type="evidence" value="ECO:0007669"/>
    <property type="project" value="InterPro"/>
</dbReference>
<dbReference type="KEGG" id="aaq:AOC05_16170"/>
<dbReference type="SUPFAM" id="SSF46785">
    <property type="entry name" value="Winged helix' DNA-binding domain"/>
    <property type="match status" value="1"/>
</dbReference>
<dbReference type="GO" id="GO:0032791">
    <property type="term" value="F:lead ion binding"/>
    <property type="evidence" value="ECO:0007669"/>
    <property type="project" value="TreeGrafter"/>
</dbReference>
<protein>
    <submittedName>
        <fullName evidence="2">ArsR family transcriptional regulator</fullName>
    </submittedName>
</protein>
<dbReference type="InterPro" id="IPR011991">
    <property type="entry name" value="ArsR-like_HTH"/>
</dbReference>
<dbReference type="InterPro" id="IPR036388">
    <property type="entry name" value="WH-like_DNA-bd_sf"/>
</dbReference>
<keyword evidence="3" id="KW-1185">Reference proteome</keyword>
<dbReference type="CDD" id="cd00090">
    <property type="entry name" value="HTH_ARSR"/>
    <property type="match status" value="1"/>
</dbReference>
<dbReference type="PROSITE" id="PS50987">
    <property type="entry name" value="HTH_ARSR_2"/>
    <property type="match status" value="1"/>
</dbReference>
<dbReference type="GO" id="GO:0010288">
    <property type="term" value="P:response to lead ion"/>
    <property type="evidence" value="ECO:0007669"/>
    <property type="project" value="TreeGrafter"/>
</dbReference>
<dbReference type="Proteomes" id="UP000062833">
    <property type="component" value="Chromosome"/>
</dbReference>
<dbReference type="NCBIfam" id="NF033788">
    <property type="entry name" value="HTH_metalloreg"/>
    <property type="match status" value="1"/>
</dbReference>
<dbReference type="Gene3D" id="1.10.10.10">
    <property type="entry name" value="Winged helix-like DNA-binding domain superfamily/Winged helix DNA-binding domain"/>
    <property type="match status" value="1"/>
</dbReference>
<name>A0A0M3UGX6_9MICC</name>
<dbReference type="GO" id="GO:0097063">
    <property type="term" value="F:cadmium ion sensor activity"/>
    <property type="evidence" value="ECO:0007669"/>
    <property type="project" value="TreeGrafter"/>
</dbReference>
<evidence type="ECO:0000259" key="1">
    <source>
        <dbReference type="PROSITE" id="PS50987"/>
    </source>
</evidence>
<reference evidence="3" key="1">
    <citation type="submission" date="2015-09" db="EMBL/GenBank/DDBJ databases">
        <title>Complete genome of Arthrobacter alpinus strain R3.8.</title>
        <authorList>
            <person name="See-Too W.S."/>
            <person name="Chan K.G."/>
        </authorList>
    </citation>
    <scope>NUCLEOTIDE SEQUENCE [LARGE SCALE GENOMIC DNA]</scope>
    <source>
        <strain evidence="3">R3.8</strain>
    </source>
</reference>
<dbReference type="InterPro" id="IPR001845">
    <property type="entry name" value="HTH_ArsR_DNA-bd_dom"/>
</dbReference>
<dbReference type="PANTHER" id="PTHR39168">
    <property type="entry name" value="TRANSCRIPTIONAL REGULATOR-RELATED"/>
    <property type="match status" value="1"/>
</dbReference>
<dbReference type="GO" id="GO:0046686">
    <property type="term" value="P:response to cadmium ion"/>
    <property type="evidence" value="ECO:0007669"/>
    <property type="project" value="TreeGrafter"/>
</dbReference>
<proteinExistence type="predicted"/>
<dbReference type="Pfam" id="PF01022">
    <property type="entry name" value="HTH_5"/>
    <property type="match status" value="1"/>
</dbReference>